<evidence type="ECO:0000313" key="1">
    <source>
        <dbReference type="EMBL" id="GAJ07657.1"/>
    </source>
</evidence>
<protein>
    <submittedName>
        <fullName evidence="1">Uncharacterized protein</fullName>
    </submittedName>
</protein>
<accession>X1UVM0</accession>
<sequence length="61" mass="6597">ERDATLCKLRGQPIVAIEVKLESEGAPGRDTQVAQAERLINEVEVIVEALAGIVLEKRLTG</sequence>
<dbReference type="AlphaFoldDB" id="X1UVM0"/>
<organism evidence="1">
    <name type="scientific">marine sediment metagenome</name>
    <dbReference type="NCBI Taxonomy" id="412755"/>
    <lineage>
        <taxon>unclassified sequences</taxon>
        <taxon>metagenomes</taxon>
        <taxon>ecological metagenomes</taxon>
    </lineage>
</organism>
<comment type="caution">
    <text evidence="1">The sequence shown here is derived from an EMBL/GenBank/DDBJ whole genome shotgun (WGS) entry which is preliminary data.</text>
</comment>
<dbReference type="EMBL" id="BARW01027957">
    <property type="protein sequence ID" value="GAJ07657.1"/>
    <property type="molecule type" value="Genomic_DNA"/>
</dbReference>
<name>X1UVM0_9ZZZZ</name>
<reference evidence="1" key="1">
    <citation type="journal article" date="2014" name="Front. Microbiol.">
        <title>High frequency of phylogenetically diverse reductive dehalogenase-homologous genes in deep subseafloor sedimentary metagenomes.</title>
        <authorList>
            <person name="Kawai M."/>
            <person name="Futagami T."/>
            <person name="Toyoda A."/>
            <person name="Takaki Y."/>
            <person name="Nishi S."/>
            <person name="Hori S."/>
            <person name="Arai W."/>
            <person name="Tsubouchi T."/>
            <person name="Morono Y."/>
            <person name="Uchiyama I."/>
            <person name="Ito T."/>
            <person name="Fujiyama A."/>
            <person name="Inagaki F."/>
            <person name="Takami H."/>
        </authorList>
    </citation>
    <scope>NUCLEOTIDE SEQUENCE</scope>
    <source>
        <strain evidence="1">Expedition CK06-06</strain>
    </source>
</reference>
<proteinExistence type="predicted"/>
<gene>
    <name evidence="1" type="ORF">S12H4_45247</name>
</gene>
<feature type="non-terminal residue" evidence="1">
    <location>
        <position position="1"/>
    </location>
</feature>